<dbReference type="PROSITE" id="PS51318">
    <property type="entry name" value="TAT"/>
    <property type="match status" value="1"/>
</dbReference>
<feature type="transmembrane region" description="Helical" evidence="2">
    <location>
        <begin position="311"/>
        <end position="333"/>
    </location>
</feature>
<dbReference type="InterPro" id="IPR022435">
    <property type="entry name" value="Surface-anchored_actinobac"/>
</dbReference>
<dbReference type="NCBIfam" id="NF038134">
    <property type="entry name" value="choice_anch_M"/>
    <property type="match status" value="1"/>
</dbReference>
<feature type="signal peptide" evidence="3">
    <location>
        <begin position="1"/>
        <end position="43"/>
    </location>
</feature>
<evidence type="ECO:0000256" key="2">
    <source>
        <dbReference type="SAM" id="Phobius"/>
    </source>
</evidence>
<evidence type="ECO:0000313" key="4">
    <source>
        <dbReference type="EMBL" id="MFC4630140.1"/>
    </source>
</evidence>
<protein>
    <submittedName>
        <fullName evidence="4">Choice-of-anchor M domain-containing protein</fullName>
    </submittedName>
</protein>
<evidence type="ECO:0000313" key="5">
    <source>
        <dbReference type="Proteomes" id="UP001596011"/>
    </source>
</evidence>
<dbReference type="RefSeq" id="WP_377137559.1">
    <property type="nucleotide sequence ID" value="NZ_JBHSFI010000005.1"/>
</dbReference>
<sequence>MTSRLTSRTTRLTSRTTRRRRAVAYTATLLAGLTLGVAPVALADAPSAGSDTADLEQTVEADEEVVTEDAAVTVGHVDVGPRFLDGEWTMLARDDREVPSVWRDPERTVLHLGDAAALPAPEGPDYEFLGVEPGKPLYVVPQTQAPDVVWLGWNTQDPEVVDAVEQGASLRLDGVDGPGEVFVFLQEGVTGPPNVLWNSGEPLPQELWMEVNTHVHANWVFTEPGIYQLDVTMLAELTDGTTAEDGSTLVFAVGEDTDPEEALAAVAEAASDDPTADGSASPDASPSEVTAPAATDAPGASAPSSDSGSAALIWGAAAAGVVLLLVLVARVVGARRARAAAERDAGDES</sequence>
<name>A0ABV9HMM3_9MICO</name>
<keyword evidence="3" id="KW-0732">Signal</keyword>
<reference evidence="5" key="1">
    <citation type="journal article" date="2019" name="Int. J. Syst. Evol. Microbiol.">
        <title>The Global Catalogue of Microorganisms (GCM) 10K type strain sequencing project: providing services to taxonomists for standard genome sequencing and annotation.</title>
        <authorList>
            <consortium name="The Broad Institute Genomics Platform"/>
            <consortium name="The Broad Institute Genome Sequencing Center for Infectious Disease"/>
            <person name="Wu L."/>
            <person name="Ma J."/>
        </authorList>
    </citation>
    <scope>NUCLEOTIDE SEQUENCE [LARGE SCALE GENOMIC DNA]</scope>
    <source>
        <strain evidence="5">CCUG 42722</strain>
    </source>
</reference>
<keyword evidence="2" id="KW-1133">Transmembrane helix</keyword>
<keyword evidence="2" id="KW-0472">Membrane</keyword>
<dbReference type="InterPro" id="IPR006311">
    <property type="entry name" value="TAT_signal"/>
</dbReference>
<dbReference type="EMBL" id="JBHSFI010000005">
    <property type="protein sequence ID" value="MFC4630140.1"/>
    <property type="molecule type" value="Genomic_DNA"/>
</dbReference>
<organism evidence="4 5">
    <name type="scientific">Promicromonospora alba</name>
    <dbReference type="NCBI Taxonomy" id="1616110"/>
    <lineage>
        <taxon>Bacteria</taxon>
        <taxon>Bacillati</taxon>
        <taxon>Actinomycetota</taxon>
        <taxon>Actinomycetes</taxon>
        <taxon>Micrococcales</taxon>
        <taxon>Promicromonosporaceae</taxon>
        <taxon>Promicromonospora</taxon>
    </lineage>
</organism>
<dbReference type="Proteomes" id="UP001596011">
    <property type="component" value="Unassembled WGS sequence"/>
</dbReference>
<keyword evidence="2" id="KW-0812">Transmembrane</keyword>
<proteinExistence type="predicted"/>
<dbReference type="NCBIfam" id="TIGR03769">
    <property type="entry name" value="P_ac_wall_RPT"/>
    <property type="match status" value="1"/>
</dbReference>
<keyword evidence="5" id="KW-1185">Reference proteome</keyword>
<feature type="compositionally biased region" description="Low complexity" evidence="1">
    <location>
        <begin position="276"/>
        <end position="306"/>
    </location>
</feature>
<feature type="region of interest" description="Disordered" evidence="1">
    <location>
        <begin position="268"/>
        <end position="306"/>
    </location>
</feature>
<feature type="chain" id="PRO_5045456446" evidence="3">
    <location>
        <begin position="44"/>
        <end position="349"/>
    </location>
</feature>
<evidence type="ECO:0000256" key="3">
    <source>
        <dbReference type="SAM" id="SignalP"/>
    </source>
</evidence>
<evidence type="ECO:0000256" key="1">
    <source>
        <dbReference type="SAM" id="MobiDB-lite"/>
    </source>
</evidence>
<gene>
    <name evidence="4" type="ORF">ACFO6V_17965</name>
</gene>
<comment type="caution">
    <text evidence="4">The sequence shown here is derived from an EMBL/GenBank/DDBJ whole genome shotgun (WGS) entry which is preliminary data.</text>
</comment>
<accession>A0ABV9HMM3</accession>